<dbReference type="Gene3D" id="3.90.190.10">
    <property type="entry name" value="Protein tyrosine phosphatase superfamily"/>
    <property type="match status" value="1"/>
</dbReference>
<dbReference type="SUPFAM" id="SSF54236">
    <property type="entry name" value="Ubiquitin-like"/>
    <property type="match status" value="2"/>
</dbReference>
<dbReference type="SMART" id="SM00228">
    <property type="entry name" value="PDZ"/>
    <property type="match status" value="1"/>
</dbReference>
<evidence type="ECO:0000259" key="11">
    <source>
        <dbReference type="PROSITE" id="PS50057"/>
    </source>
</evidence>
<name>A0ABQ8LY57_LABRO</name>
<dbReference type="Pfam" id="PF09379">
    <property type="entry name" value="FERM_N"/>
    <property type="match status" value="2"/>
</dbReference>
<dbReference type="Pfam" id="PF00102">
    <property type="entry name" value="Y_phosphatase"/>
    <property type="match status" value="1"/>
</dbReference>
<reference evidence="13 14" key="1">
    <citation type="submission" date="2022-01" db="EMBL/GenBank/DDBJ databases">
        <title>A high-quality chromosome-level genome assembly of rohu carp, Labeo rohita.</title>
        <authorList>
            <person name="Arick M.A. II"/>
            <person name="Hsu C.-Y."/>
            <person name="Magbanua Z."/>
            <person name="Pechanova O."/>
            <person name="Grover C."/>
            <person name="Miller E."/>
            <person name="Thrash A."/>
            <person name="Ezzel L."/>
            <person name="Alam S."/>
            <person name="Benzie J."/>
            <person name="Hamilton M."/>
            <person name="Karsi A."/>
            <person name="Lawrence M.L."/>
            <person name="Peterson D.G."/>
        </authorList>
    </citation>
    <scope>NUCLEOTIDE SEQUENCE [LARGE SCALE GENOMIC DNA]</scope>
    <source>
        <strain evidence="14">BAU-BD-2019</strain>
        <tissue evidence="13">Blood</tissue>
    </source>
</reference>
<organism evidence="13 14">
    <name type="scientific">Labeo rohita</name>
    <name type="common">Indian major carp</name>
    <name type="synonym">Cyprinus rohita</name>
    <dbReference type="NCBI Taxonomy" id="84645"/>
    <lineage>
        <taxon>Eukaryota</taxon>
        <taxon>Metazoa</taxon>
        <taxon>Chordata</taxon>
        <taxon>Craniata</taxon>
        <taxon>Vertebrata</taxon>
        <taxon>Euteleostomi</taxon>
        <taxon>Actinopterygii</taxon>
        <taxon>Neopterygii</taxon>
        <taxon>Teleostei</taxon>
        <taxon>Ostariophysi</taxon>
        <taxon>Cypriniformes</taxon>
        <taxon>Cyprinidae</taxon>
        <taxon>Labeoninae</taxon>
        <taxon>Labeonini</taxon>
        <taxon>Labeo</taxon>
    </lineage>
</organism>
<dbReference type="InterPro" id="IPR016130">
    <property type="entry name" value="Tyr_Pase_AS"/>
</dbReference>
<dbReference type="InterPro" id="IPR019747">
    <property type="entry name" value="FERM_CS"/>
</dbReference>
<feature type="compositionally biased region" description="Basic residues" evidence="8">
    <location>
        <begin position="440"/>
        <end position="450"/>
    </location>
</feature>
<evidence type="ECO:0000259" key="12">
    <source>
        <dbReference type="PROSITE" id="PS50106"/>
    </source>
</evidence>
<dbReference type="SMART" id="SM01195">
    <property type="entry name" value="FA"/>
    <property type="match status" value="1"/>
</dbReference>
<keyword evidence="7" id="KW-0206">Cytoskeleton</keyword>
<dbReference type="SMART" id="SM00295">
    <property type="entry name" value="B41"/>
    <property type="match status" value="2"/>
</dbReference>
<dbReference type="Gene3D" id="1.20.80.10">
    <property type="match status" value="2"/>
</dbReference>
<evidence type="ECO:0000256" key="8">
    <source>
        <dbReference type="SAM" id="MobiDB-lite"/>
    </source>
</evidence>
<dbReference type="PROSITE" id="PS00383">
    <property type="entry name" value="TYR_PHOSPHATASE_1"/>
    <property type="match status" value="1"/>
</dbReference>
<dbReference type="PROSITE" id="PS00661">
    <property type="entry name" value="FERM_2"/>
    <property type="match status" value="1"/>
</dbReference>
<dbReference type="SMART" id="SM00194">
    <property type="entry name" value="PTPc"/>
    <property type="match status" value="1"/>
</dbReference>
<feature type="compositionally biased region" description="Low complexity" evidence="8">
    <location>
        <begin position="1646"/>
        <end position="1655"/>
    </location>
</feature>
<evidence type="ECO:0000313" key="14">
    <source>
        <dbReference type="Proteomes" id="UP000830375"/>
    </source>
</evidence>
<dbReference type="SMART" id="SM00404">
    <property type="entry name" value="PTPc_motif"/>
    <property type="match status" value="1"/>
</dbReference>
<feature type="region of interest" description="Disordered" evidence="8">
    <location>
        <begin position="1694"/>
        <end position="1772"/>
    </location>
</feature>
<keyword evidence="6" id="KW-0904">Protein phosphatase</keyword>
<evidence type="ECO:0000313" key="13">
    <source>
        <dbReference type="EMBL" id="KAI2655216.1"/>
    </source>
</evidence>
<dbReference type="InterPro" id="IPR018980">
    <property type="entry name" value="FERM_PH-like_C"/>
</dbReference>
<dbReference type="Gene3D" id="3.10.20.90">
    <property type="entry name" value="Phosphatidylinositol 3-kinase Catalytic Subunit, Chain A, domain 1"/>
    <property type="match status" value="2"/>
</dbReference>
<feature type="compositionally biased region" description="Polar residues" evidence="8">
    <location>
        <begin position="1694"/>
        <end position="1707"/>
    </location>
</feature>
<dbReference type="InterPro" id="IPR014352">
    <property type="entry name" value="FERM/acyl-CoA-bd_prot_sf"/>
</dbReference>
<dbReference type="InterPro" id="IPR029021">
    <property type="entry name" value="Prot-tyrosine_phosphatase-like"/>
</dbReference>
<feature type="domain" description="FERM" evidence="11">
    <location>
        <begin position="1061"/>
        <end position="1345"/>
    </location>
</feature>
<evidence type="ECO:0000259" key="10">
    <source>
        <dbReference type="PROSITE" id="PS50056"/>
    </source>
</evidence>
<comment type="similarity">
    <text evidence="2">Belongs to the protein-tyrosine phosphatase family. Non-receptor class subfamily.</text>
</comment>
<feature type="region of interest" description="Disordered" evidence="8">
    <location>
        <begin position="1617"/>
        <end position="1663"/>
    </location>
</feature>
<feature type="compositionally biased region" description="Polar residues" evidence="8">
    <location>
        <begin position="1761"/>
        <end position="1772"/>
    </location>
</feature>
<evidence type="ECO:0000256" key="2">
    <source>
        <dbReference type="ARBA" id="ARBA00009649"/>
    </source>
</evidence>
<dbReference type="InterPro" id="IPR029071">
    <property type="entry name" value="Ubiquitin-like_domsf"/>
</dbReference>
<dbReference type="EC" id="3.1.3.48" evidence="3"/>
<dbReference type="PRINTS" id="PR00935">
    <property type="entry name" value="BAND41"/>
</dbReference>
<evidence type="ECO:0000256" key="1">
    <source>
        <dbReference type="ARBA" id="ARBA00004245"/>
    </source>
</evidence>
<dbReference type="InterPro" id="IPR000242">
    <property type="entry name" value="PTP_cat"/>
</dbReference>
<feature type="domain" description="Tyrosine specific protein phosphatases" evidence="10">
    <location>
        <begin position="812"/>
        <end position="888"/>
    </location>
</feature>
<dbReference type="Pfam" id="PF00373">
    <property type="entry name" value="FERM_M"/>
    <property type="match status" value="2"/>
</dbReference>
<dbReference type="InterPro" id="IPR000387">
    <property type="entry name" value="Tyr_Pase_dom"/>
</dbReference>
<evidence type="ECO:0000256" key="4">
    <source>
        <dbReference type="ARBA" id="ARBA00022490"/>
    </source>
</evidence>
<evidence type="ECO:0000256" key="6">
    <source>
        <dbReference type="ARBA" id="ARBA00022912"/>
    </source>
</evidence>
<feature type="domain" description="PDZ" evidence="12">
    <location>
        <begin position="503"/>
        <end position="575"/>
    </location>
</feature>
<dbReference type="SMART" id="SM01196">
    <property type="entry name" value="FERM_C"/>
    <property type="match status" value="2"/>
</dbReference>
<dbReference type="CDD" id="cd13186">
    <property type="entry name" value="FERM_C_NBL4_NBL5"/>
    <property type="match status" value="1"/>
</dbReference>
<dbReference type="PROSITE" id="PS50055">
    <property type="entry name" value="TYR_PHOSPHATASE_PTP"/>
    <property type="match status" value="1"/>
</dbReference>
<dbReference type="InterPro" id="IPR011993">
    <property type="entry name" value="PH-like_dom_sf"/>
</dbReference>
<dbReference type="PROSITE" id="PS50106">
    <property type="entry name" value="PDZ"/>
    <property type="match status" value="1"/>
</dbReference>
<dbReference type="PANTHER" id="PTHR45706:SF5">
    <property type="entry name" value="TYROSINE-PROTEIN PHOSPHATASE NON-RECEPTOR TYPE 3"/>
    <property type="match status" value="1"/>
</dbReference>
<proteinExistence type="inferred from homology"/>
<dbReference type="PROSITE" id="PS50057">
    <property type="entry name" value="FERM_3"/>
    <property type="match status" value="1"/>
</dbReference>
<dbReference type="Proteomes" id="UP000830375">
    <property type="component" value="Unassembled WGS sequence"/>
</dbReference>
<dbReference type="PRINTS" id="PR00700">
    <property type="entry name" value="PRTYPHPHTASE"/>
</dbReference>
<evidence type="ECO:0000256" key="5">
    <source>
        <dbReference type="ARBA" id="ARBA00022801"/>
    </source>
</evidence>
<comment type="caution">
    <text evidence="13">The sequence shown here is derived from an EMBL/GenBank/DDBJ whole genome shotgun (WGS) entry which is preliminary data.</text>
</comment>
<dbReference type="Pfam" id="PF08736">
    <property type="entry name" value="FA"/>
    <property type="match status" value="1"/>
</dbReference>
<accession>A0ABQ8LY57</accession>
<protein>
    <recommendedName>
        <fullName evidence="3">protein-tyrosine-phosphatase</fullName>
        <ecNumber evidence="3">3.1.3.48</ecNumber>
    </recommendedName>
</protein>
<dbReference type="InterPro" id="IPR003595">
    <property type="entry name" value="Tyr_Pase_cat"/>
</dbReference>
<dbReference type="Pfam" id="PF00595">
    <property type="entry name" value="PDZ"/>
    <property type="match status" value="1"/>
</dbReference>
<dbReference type="PROSITE" id="PS50056">
    <property type="entry name" value="TYR_PHOSPHATASE_2"/>
    <property type="match status" value="1"/>
</dbReference>
<dbReference type="InterPro" id="IPR014847">
    <property type="entry name" value="FA"/>
</dbReference>
<evidence type="ECO:0000256" key="7">
    <source>
        <dbReference type="ARBA" id="ARBA00023212"/>
    </source>
</evidence>
<dbReference type="InterPro" id="IPR018979">
    <property type="entry name" value="FERM_N"/>
</dbReference>
<dbReference type="PROSITE" id="PS00660">
    <property type="entry name" value="FERM_1"/>
    <property type="match status" value="1"/>
</dbReference>
<dbReference type="InterPro" id="IPR001478">
    <property type="entry name" value="PDZ"/>
</dbReference>
<dbReference type="InterPro" id="IPR000299">
    <property type="entry name" value="FERM_domain"/>
</dbReference>
<dbReference type="SUPFAM" id="SSF52799">
    <property type="entry name" value="(Phosphotyrosine protein) phosphatases II"/>
    <property type="match status" value="1"/>
</dbReference>
<dbReference type="PANTHER" id="PTHR45706">
    <property type="entry name" value="TYROSINE-PROTEIN PHOSPHATASE"/>
    <property type="match status" value="1"/>
</dbReference>
<dbReference type="SUPFAM" id="SSF50729">
    <property type="entry name" value="PH domain-like"/>
    <property type="match status" value="2"/>
</dbReference>
<feature type="region of interest" description="Disordered" evidence="8">
    <location>
        <begin position="415"/>
        <end position="458"/>
    </location>
</feature>
<dbReference type="CDD" id="cd14473">
    <property type="entry name" value="FERM_B-lobe"/>
    <property type="match status" value="2"/>
</dbReference>
<keyword evidence="4" id="KW-0963">Cytoplasm</keyword>
<dbReference type="InterPro" id="IPR035963">
    <property type="entry name" value="FERM_2"/>
</dbReference>
<dbReference type="InterPro" id="IPR036034">
    <property type="entry name" value="PDZ_sf"/>
</dbReference>
<dbReference type="InterPro" id="IPR019749">
    <property type="entry name" value="Band_41_domain"/>
</dbReference>
<evidence type="ECO:0000256" key="3">
    <source>
        <dbReference type="ARBA" id="ARBA00013064"/>
    </source>
</evidence>
<dbReference type="EMBL" id="JACTAM010000016">
    <property type="protein sequence ID" value="KAI2655216.1"/>
    <property type="molecule type" value="Genomic_DNA"/>
</dbReference>
<sequence length="1772" mass="201056">MKHLCWRRAVCSAVLLVRFRDSSVLIFARARALSDQRGLESEIKIAHIPGLHWEEKRRVVIILVIVTFTFGTRPCMTSPWCVLGNKITALGLADLSKHTHMPRTGLICVVLFPDGTTQNFTVTVSIRAYAVSEGGDGYYTGASLLMFHIALLQPWLHVLKDTRPPSHAHTGTFKHDAGHLLFDLACEHLNIVEKQYFSLQISEDTSSSPKWLDPNKPFKKQLKGSAPFFLIFRVRFFISDPNSLQHEQTRLKCPLSSAVVLASYAVQSELGDYVPETPSGYLSQTHFLPDQDHEFLLKDVNNPALWVGITSGGVALFCHLICSSFFPWINIIKISFKRKRFFVHLRRKHGESPRGHHVVSLSMPSSRTCKNLWKSCVDHHTFYNRKPSHSASKLSSIPLYRKLIGEMMLNPTERSNSVEHFETKSLPSRSPPNTPNWRSPRLRHDFRKPRPSSVDNLTNEMSYVTEKEGRTSGSWSHSDDITTEEDDLHIWDKNVTADGDLLLVRISPDQDGKFGFNVKGGVDQKMPLAISHVNPASPAGRCVPPLMEGDQVLLINGRDISEHTHQQVVMFIKASRESHSKELALLVRRKGVSLRAEPTLQLGEGLTLPGEISSLSIQPSGETLDESMTRLERGLVTGTLLLHFEKLYRKKEGMAMSCAKQSDNMDKNRYKDVLPYDITRVVLQEEGDDYINASHVKTEPAGCVLRYIAAQGPLPHTCTHFWRSVWEQNVSVIVMLTTLTERGRPKCHQYWPHPPEVRDYGCLQVCCHSEECNLAYVTRELTLTNTQSGQQRSITHLQYVAWPDHGVPEDSSDFLDFVQSMRSMREESVPLMVHCSAGIGRTGVLITMETAMTLMEKEKPCQFTFVCEAILRVYRERMKKSSTPNNLTLAQNRLPGQFLWLTYLRGTSVSVNNRKELLRRTWTLANARRSSIKPRLLFIEPSERTGVSSRGFWQVRSCFPARTPRGNGARDRSPYPDLSPRCIERLSPRCLAGKKMMGFLRRTFSRRSKRRFRTSDELDGTGRGGNAVLQAHQQQVIHAPIVVTGGAVVHIPAAGNSKDAITCRVLLLDGSDVSVELPKHAKGQDLFDQIMYHLDLVEADYFGLQFMDPEQVAQWLDAAKPIKKQIRHEPPYRLFFRVKFYSSEPNNLREEFTRYLFVLQLRQDILSGKLKCPYDVAVELGAYCLQSELGDCDPLEHSIALVSEFRFSPKQSEIMEADIYRKWAECRGMIPSQAELNFLNKCKWLEMYGVDMHFVKGRDGGEYALGLTPTGILVFEGSSKIGLFFWPKITRLDFKKNRLTLIVVEDDEKGREQEHTFVFQLSSSRECKHLWKCAVERHAFFRLRQPTHNKSNRSDFTRIGSRFRFSGRTEYQATHSGKVRRASTFERRPSKRYPSRAQSMVKAITPAKHPHLSQWNWDTFHHHTGIHFYLPKLKDKTSANLSVSVKNMWADLICVSPACAYVSDLDPPMWTDPLRAVVGLLCVHVSACHFTLVIHNMLLENESINKYQLSFPLSTADTRRFSVEENEAPLSGKIHRCYHHHGYEKQEALCLTTAKPKAWVVSPGLPDELDRALQNQLEAEPAAWPALHINIDMAEEKPLSEKSLPSSPAVLQEQLKSNISKRATQSDSGTSKGNSSSGDQTDRYPSSSQDSGSSSLNIEKPRVDRRKRLVRQFSFNHSDEDDLPEALAAISSQCSMGKSSSNSSLDKQVQPPIYPPQKDTQRLELDNSPLPADGERKTAEGFVNDRTLRQHTHTHTHTTADRPQNQHRQNSL</sequence>
<dbReference type="Gene3D" id="2.30.29.30">
    <property type="entry name" value="Pleckstrin-homology domain (PH domain)/Phosphotyrosine-binding domain (PTB)"/>
    <property type="match status" value="2"/>
</dbReference>
<dbReference type="Pfam" id="PF09380">
    <property type="entry name" value="FERM_C"/>
    <property type="match status" value="2"/>
</dbReference>
<gene>
    <name evidence="13" type="ORF">H4Q32_017564</name>
</gene>
<feature type="domain" description="Tyrosine-protein phosphatase" evidence="9">
    <location>
        <begin position="640"/>
        <end position="877"/>
    </location>
</feature>
<feature type="compositionally biased region" description="Low complexity" evidence="8">
    <location>
        <begin position="1626"/>
        <end position="1638"/>
    </location>
</feature>
<keyword evidence="14" id="KW-1185">Reference proteome</keyword>
<comment type="subcellular location">
    <subcellularLocation>
        <location evidence="1">Cytoplasm</location>
        <location evidence="1">Cytoskeleton</location>
    </subcellularLocation>
</comment>
<keyword evidence="5" id="KW-0378">Hydrolase</keyword>
<evidence type="ECO:0000259" key="9">
    <source>
        <dbReference type="PROSITE" id="PS50055"/>
    </source>
</evidence>
<dbReference type="CDD" id="cd06706">
    <property type="entry name" value="PDZ_PTPN3-4-like"/>
    <property type="match status" value="1"/>
</dbReference>
<dbReference type="InterPro" id="IPR019748">
    <property type="entry name" value="FERM_central"/>
</dbReference>
<dbReference type="SUPFAM" id="SSF47031">
    <property type="entry name" value="Second domain of FERM"/>
    <property type="match status" value="2"/>
</dbReference>
<dbReference type="Gene3D" id="2.30.42.10">
    <property type="match status" value="1"/>
</dbReference>
<dbReference type="SUPFAM" id="SSF50156">
    <property type="entry name" value="PDZ domain-like"/>
    <property type="match status" value="1"/>
</dbReference>